<name>A0A1I4KBZ6_9FIRM</name>
<feature type="transmembrane region" description="Helical" evidence="1">
    <location>
        <begin position="304"/>
        <end position="328"/>
    </location>
</feature>
<feature type="transmembrane region" description="Helical" evidence="1">
    <location>
        <begin position="247"/>
        <end position="267"/>
    </location>
</feature>
<keyword evidence="1" id="KW-1133">Transmembrane helix</keyword>
<proteinExistence type="predicted"/>
<dbReference type="AlphaFoldDB" id="A0A1I4KBZ6"/>
<evidence type="ECO:0008006" key="4">
    <source>
        <dbReference type="Google" id="ProtNLM"/>
    </source>
</evidence>
<sequence length="467" mass="49052">MLELTSLHWIFTSFILLIILTMAMRRDTSLICIIGIFLLGYVATGTLNQAVIGIFNSFVYAINELSGTILIISLIVAMSKALLHAGINEIMVEPFTRVIRTPGMAYWMIGLFMMLISFFFWPSPAAALMGAVLLPVSRRVGLPAMGVAVAMNLFGHGIALSGDLVIQGAPKLTAAAAGIPVQEVVSASIPLLIVMGVVTVSAAYWLLKRDMALGKLTADNEMVVVSDRNDQDDLPTLSILSAKTKGWIAAMVPVLFGLDVAALYAFNLRGSDATALIGGTSIFIMSIISLVAHRNRGIEQTTAYLLEGLKFGITVFGPIIPIAAFFYLGDSGFTSIFGKILPVGSQGLVNDLGLAMAQMVTISPAIGAFTIMIVGIITGLDGSGFSGISLVGSLAKLFSVSIGSGIGTLTALGQIAAIFTGGGTLIPWSVIAAAAICNVSPFELARRNLFPVMIGLLVTTIAAIFLI</sequence>
<keyword evidence="3" id="KW-1185">Reference proteome</keyword>
<organism evidence="2 3">
    <name type="scientific">Pelosinus propionicus DSM 13327</name>
    <dbReference type="NCBI Taxonomy" id="1123291"/>
    <lineage>
        <taxon>Bacteria</taxon>
        <taxon>Bacillati</taxon>
        <taxon>Bacillota</taxon>
        <taxon>Negativicutes</taxon>
        <taxon>Selenomonadales</taxon>
        <taxon>Sporomusaceae</taxon>
        <taxon>Pelosinus</taxon>
    </lineage>
</organism>
<keyword evidence="1" id="KW-0472">Membrane</keyword>
<protein>
    <recommendedName>
        <fullName evidence="4">Transporter</fullName>
    </recommendedName>
</protein>
<dbReference type="STRING" id="1123291.SAMN04490355_1016106"/>
<feature type="transmembrane region" description="Helical" evidence="1">
    <location>
        <begin position="6"/>
        <end position="23"/>
    </location>
</feature>
<dbReference type="EMBL" id="FOTS01000016">
    <property type="protein sequence ID" value="SFL75996.1"/>
    <property type="molecule type" value="Genomic_DNA"/>
</dbReference>
<evidence type="ECO:0000313" key="2">
    <source>
        <dbReference type="EMBL" id="SFL75996.1"/>
    </source>
</evidence>
<accession>A0A1I4KBZ6</accession>
<keyword evidence="1" id="KW-0812">Transmembrane</keyword>
<dbReference type="Proteomes" id="UP000199520">
    <property type="component" value="Unassembled WGS sequence"/>
</dbReference>
<evidence type="ECO:0000256" key="1">
    <source>
        <dbReference type="SAM" id="Phobius"/>
    </source>
</evidence>
<feature type="transmembrane region" description="Helical" evidence="1">
    <location>
        <begin position="273"/>
        <end position="292"/>
    </location>
</feature>
<dbReference type="RefSeq" id="WP_090936565.1">
    <property type="nucleotide sequence ID" value="NZ_FOTS01000016.1"/>
</dbReference>
<reference evidence="3" key="1">
    <citation type="submission" date="2016-10" db="EMBL/GenBank/DDBJ databases">
        <authorList>
            <person name="Varghese N."/>
            <person name="Submissions S."/>
        </authorList>
    </citation>
    <scope>NUCLEOTIDE SEQUENCE [LARGE SCALE GENOMIC DNA]</scope>
    <source>
        <strain evidence="3">DSM 13327</strain>
    </source>
</reference>
<feature type="transmembrane region" description="Helical" evidence="1">
    <location>
        <begin position="187"/>
        <end position="207"/>
    </location>
</feature>
<feature type="transmembrane region" description="Helical" evidence="1">
    <location>
        <begin position="30"/>
        <end position="52"/>
    </location>
</feature>
<gene>
    <name evidence="2" type="ORF">SAMN04490355_1016106</name>
</gene>
<evidence type="ECO:0000313" key="3">
    <source>
        <dbReference type="Proteomes" id="UP000199520"/>
    </source>
</evidence>
<feature type="transmembrane region" description="Helical" evidence="1">
    <location>
        <begin position="425"/>
        <end position="442"/>
    </location>
</feature>
<dbReference type="OrthoDB" id="8641791at2"/>
<feature type="transmembrane region" description="Helical" evidence="1">
    <location>
        <begin position="104"/>
        <end position="121"/>
    </location>
</feature>
<feature type="transmembrane region" description="Helical" evidence="1">
    <location>
        <begin position="58"/>
        <end position="83"/>
    </location>
</feature>
<feature type="transmembrane region" description="Helical" evidence="1">
    <location>
        <begin position="449"/>
        <end position="466"/>
    </location>
</feature>
<feature type="transmembrane region" description="Helical" evidence="1">
    <location>
        <begin position="355"/>
        <end position="377"/>
    </location>
</feature>